<dbReference type="Pfam" id="PF12325">
    <property type="entry name" value="TMF_TATA_bd"/>
    <property type="match status" value="1"/>
</dbReference>
<proteinExistence type="predicted"/>
<dbReference type="EMBL" id="JAAALK010000284">
    <property type="protein sequence ID" value="KAG8069354.1"/>
    <property type="molecule type" value="Genomic_DNA"/>
</dbReference>
<dbReference type="InterPro" id="IPR022091">
    <property type="entry name" value="TMF_TATA-bd"/>
</dbReference>
<keyword evidence="1" id="KW-0175">Coiled coil</keyword>
<dbReference type="OrthoDB" id="74178at2759"/>
<evidence type="ECO:0000313" key="5">
    <source>
        <dbReference type="Proteomes" id="UP000729402"/>
    </source>
</evidence>
<sequence>MTSASDSLRSGAQHYRSLFLSEEIVSKSQGSLRGPLERGLRTPSEPSGAKPARSFKDLEREKAARAKLEKTSSHEAPKIPLPDQTRNFPLRKLSSAGSMNSMEESHFLQASLDLSDNASLERRISAESNMSYYLRSMTPSAFESALRQKDGELASYTSRLASLESIRNSLAEELVKMTEQCEKLRTEAATLPGLRAELEALKQRHFQALELMGERDEELEELRNDIVDLKEMYREQVDLLVSQLQSLGAHV</sequence>
<dbReference type="AlphaFoldDB" id="A0A8J5T5N9"/>
<reference evidence="4" key="2">
    <citation type="submission" date="2021-02" db="EMBL/GenBank/DDBJ databases">
        <authorList>
            <person name="Kimball J.A."/>
            <person name="Haas M.W."/>
            <person name="Macchietto M."/>
            <person name="Kono T."/>
            <person name="Duquette J."/>
            <person name="Shao M."/>
        </authorList>
    </citation>
    <scope>NUCLEOTIDE SEQUENCE</scope>
    <source>
        <tissue evidence="4">Fresh leaf tissue</tissue>
    </source>
</reference>
<feature type="region of interest" description="Disordered" evidence="2">
    <location>
        <begin position="26"/>
        <end position="89"/>
    </location>
</feature>
<accession>A0A8J5T5N9</accession>
<gene>
    <name evidence="4" type="ORF">GUJ93_ZPchr0005g15807</name>
</gene>
<keyword evidence="5" id="KW-1185">Reference proteome</keyword>
<feature type="coiled-coil region" evidence="1">
    <location>
        <begin position="212"/>
        <end position="239"/>
    </location>
</feature>
<name>A0A8J5T5N9_ZIZPA</name>
<evidence type="ECO:0000313" key="4">
    <source>
        <dbReference type="EMBL" id="KAG8069354.1"/>
    </source>
</evidence>
<feature type="compositionally biased region" description="Basic and acidic residues" evidence="2">
    <location>
        <begin position="54"/>
        <end position="77"/>
    </location>
</feature>
<comment type="caution">
    <text evidence="4">The sequence shown here is derived from an EMBL/GenBank/DDBJ whole genome shotgun (WGS) entry which is preliminary data.</text>
</comment>
<organism evidence="4 5">
    <name type="scientific">Zizania palustris</name>
    <name type="common">Northern wild rice</name>
    <dbReference type="NCBI Taxonomy" id="103762"/>
    <lineage>
        <taxon>Eukaryota</taxon>
        <taxon>Viridiplantae</taxon>
        <taxon>Streptophyta</taxon>
        <taxon>Embryophyta</taxon>
        <taxon>Tracheophyta</taxon>
        <taxon>Spermatophyta</taxon>
        <taxon>Magnoliopsida</taxon>
        <taxon>Liliopsida</taxon>
        <taxon>Poales</taxon>
        <taxon>Poaceae</taxon>
        <taxon>BOP clade</taxon>
        <taxon>Oryzoideae</taxon>
        <taxon>Oryzeae</taxon>
        <taxon>Zizaniinae</taxon>
        <taxon>Zizania</taxon>
    </lineage>
</organism>
<dbReference type="Proteomes" id="UP000729402">
    <property type="component" value="Unassembled WGS sequence"/>
</dbReference>
<dbReference type="PANTHER" id="PTHR47347">
    <property type="entry name" value="GOLGIN CANDIDATE 5"/>
    <property type="match status" value="1"/>
</dbReference>
<evidence type="ECO:0000256" key="2">
    <source>
        <dbReference type="SAM" id="MobiDB-lite"/>
    </source>
</evidence>
<evidence type="ECO:0000259" key="3">
    <source>
        <dbReference type="Pfam" id="PF12325"/>
    </source>
</evidence>
<evidence type="ECO:0000256" key="1">
    <source>
        <dbReference type="SAM" id="Coils"/>
    </source>
</evidence>
<feature type="domain" description="TATA element modulatory factor 1 TATA binding" evidence="3">
    <location>
        <begin position="137"/>
        <end position="239"/>
    </location>
</feature>
<reference evidence="4" key="1">
    <citation type="journal article" date="2021" name="bioRxiv">
        <title>Whole Genome Assembly and Annotation of Northern Wild Rice, Zizania palustris L., Supports a Whole Genome Duplication in the Zizania Genus.</title>
        <authorList>
            <person name="Haas M."/>
            <person name="Kono T."/>
            <person name="Macchietto M."/>
            <person name="Millas R."/>
            <person name="McGilp L."/>
            <person name="Shao M."/>
            <person name="Duquette J."/>
            <person name="Hirsch C.N."/>
            <person name="Kimball J."/>
        </authorList>
    </citation>
    <scope>NUCLEOTIDE SEQUENCE</scope>
    <source>
        <tissue evidence="4">Fresh leaf tissue</tissue>
    </source>
</reference>
<dbReference type="PANTHER" id="PTHR47347:SF2">
    <property type="entry name" value="GOLGIN CANDIDATE 5"/>
    <property type="match status" value="1"/>
</dbReference>
<feature type="coiled-coil region" evidence="1">
    <location>
        <begin position="153"/>
        <end position="187"/>
    </location>
</feature>
<protein>
    <recommendedName>
        <fullName evidence="3">TATA element modulatory factor 1 TATA binding domain-containing protein</fullName>
    </recommendedName>
</protein>